<dbReference type="EMBL" id="JAIWYP010000005">
    <property type="protein sequence ID" value="KAH3822466.1"/>
    <property type="molecule type" value="Genomic_DNA"/>
</dbReference>
<gene>
    <name evidence="1" type="ORF">DPMN_124245</name>
</gene>
<proteinExistence type="predicted"/>
<name>A0A9D4GRU2_DREPO</name>
<sequence length="70" mass="7794">MSPTDIATLEEETQSLKQKTLCKICLNKRADILLFPCGHMVSFPMFAPALACCPFCRKGTMCLVKAYFST</sequence>
<reference evidence="1" key="1">
    <citation type="journal article" date="2019" name="bioRxiv">
        <title>The Genome of the Zebra Mussel, Dreissena polymorpha: A Resource for Invasive Species Research.</title>
        <authorList>
            <person name="McCartney M.A."/>
            <person name="Auch B."/>
            <person name="Kono T."/>
            <person name="Mallez S."/>
            <person name="Zhang Y."/>
            <person name="Obille A."/>
            <person name="Becker A."/>
            <person name="Abrahante J.E."/>
            <person name="Garbe J."/>
            <person name="Badalamenti J.P."/>
            <person name="Herman A."/>
            <person name="Mangelson H."/>
            <person name="Liachko I."/>
            <person name="Sullivan S."/>
            <person name="Sone E.D."/>
            <person name="Koren S."/>
            <person name="Silverstein K.A.T."/>
            <person name="Beckman K.B."/>
            <person name="Gohl D.M."/>
        </authorList>
    </citation>
    <scope>NUCLEOTIDE SEQUENCE</scope>
    <source>
        <strain evidence="1">Duluth1</strain>
        <tissue evidence="1">Whole animal</tissue>
    </source>
</reference>
<dbReference type="Gene3D" id="3.30.40.10">
    <property type="entry name" value="Zinc/RING finger domain, C3HC4 (zinc finger)"/>
    <property type="match status" value="1"/>
</dbReference>
<organism evidence="1 2">
    <name type="scientific">Dreissena polymorpha</name>
    <name type="common">Zebra mussel</name>
    <name type="synonym">Mytilus polymorpha</name>
    <dbReference type="NCBI Taxonomy" id="45954"/>
    <lineage>
        <taxon>Eukaryota</taxon>
        <taxon>Metazoa</taxon>
        <taxon>Spiralia</taxon>
        <taxon>Lophotrochozoa</taxon>
        <taxon>Mollusca</taxon>
        <taxon>Bivalvia</taxon>
        <taxon>Autobranchia</taxon>
        <taxon>Heteroconchia</taxon>
        <taxon>Euheterodonta</taxon>
        <taxon>Imparidentia</taxon>
        <taxon>Neoheterodontei</taxon>
        <taxon>Myida</taxon>
        <taxon>Dreissenoidea</taxon>
        <taxon>Dreissenidae</taxon>
        <taxon>Dreissena</taxon>
    </lineage>
</organism>
<evidence type="ECO:0000313" key="1">
    <source>
        <dbReference type="EMBL" id="KAH3822466.1"/>
    </source>
</evidence>
<dbReference type="AlphaFoldDB" id="A0A9D4GRU2"/>
<protein>
    <recommendedName>
        <fullName evidence="3">RING-type domain-containing protein</fullName>
    </recommendedName>
</protein>
<evidence type="ECO:0000313" key="2">
    <source>
        <dbReference type="Proteomes" id="UP000828390"/>
    </source>
</evidence>
<comment type="caution">
    <text evidence="1">The sequence shown here is derived from an EMBL/GenBank/DDBJ whole genome shotgun (WGS) entry which is preliminary data.</text>
</comment>
<dbReference type="SUPFAM" id="SSF57850">
    <property type="entry name" value="RING/U-box"/>
    <property type="match status" value="1"/>
</dbReference>
<accession>A0A9D4GRU2</accession>
<dbReference type="Proteomes" id="UP000828390">
    <property type="component" value="Unassembled WGS sequence"/>
</dbReference>
<dbReference type="InterPro" id="IPR013083">
    <property type="entry name" value="Znf_RING/FYVE/PHD"/>
</dbReference>
<evidence type="ECO:0008006" key="3">
    <source>
        <dbReference type="Google" id="ProtNLM"/>
    </source>
</evidence>
<reference evidence="1" key="2">
    <citation type="submission" date="2020-11" db="EMBL/GenBank/DDBJ databases">
        <authorList>
            <person name="McCartney M.A."/>
            <person name="Auch B."/>
            <person name="Kono T."/>
            <person name="Mallez S."/>
            <person name="Becker A."/>
            <person name="Gohl D.M."/>
            <person name="Silverstein K.A.T."/>
            <person name="Koren S."/>
            <person name="Bechman K.B."/>
            <person name="Herman A."/>
            <person name="Abrahante J.E."/>
            <person name="Garbe J."/>
        </authorList>
    </citation>
    <scope>NUCLEOTIDE SEQUENCE</scope>
    <source>
        <strain evidence="1">Duluth1</strain>
        <tissue evidence="1">Whole animal</tissue>
    </source>
</reference>
<keyword evidence="2" id="KW-1185">Reference proteome</keyword>